<proteinExistence type="inferred from homology"/>
<keyword evidence="2" id="KW-0813">Transport</keyword>
<accession>A0A366MCE2</accession>
<gene>
    <name evidence="6" type="primary">livG_3</name>
    <name evidence="6" type="ORF">ALNOE001_11530</name>
</gene>
<dbReference type="Pfam" id="PF00005">
    <property type="entry name" value="ABC_tran"/>
    <property type="match status" value="1"/>
</dbReference>
<dbReference type="PANTHER" id="PTHR42711:SF5">
    <property type="entry name" value="ABC TRANSPORTER ATP-BINDING PROTEIN NATA"/>
    <property type="match status" value="1"/>
</dbReference>
<dbReference type="Proteomes" id="UP000253099">
    <property type="component" value="Unassembled WGS sequence"/>
</dbReference>
<keyword evidence="3" id="KW-0547">Nucleotide-binding</keyword>
<comment type="caution">
    <text evidence="6">The sequence shown here is derived from an EMBL/GenBank/DDBJ whole genome shotgun (WGS) entry which is preliminary data.</text>
</comment>
<name>A0A366MCE2_9EURY</name>
<evidence type="ECO:0000313" key="6">
    <source>
        <dbReference type="EMBL" id="RBQ23132.1"/>
    </source>
</evidence>
<dbReference type="InterPro" id="IPR003439">
    <property type="entry name" value="ABC_transporter-like_ATP-bd"/>
</dbReference>
<dbReference type="GO" id="GO:0005524">
    <property type="term" value="F:ATP binding"/>
    <property type="evidence" value="ECO:0007669"/>
    <property type="project" value="UniProtKB-KW"/>
</dbReference>
<evidence type="ECO:0000259" key="5">
    <source>
        <dbReference type="Pfam" id="PF00005"/>
    </source>
</evidence>
<organism evidence="6 7">
    <name type="scientific">Candidatus Methanobinarius endosymbioticus</name>
    <dbReference type="NCBI Taxonomy" id="2006182"/>
    <lineage>
        <taxon>Archaea</taxon>
        <taxon>Methanobacteriati</taxon>
        <taxon>Methanobacteriota</taxon>
        <taxon>Methanomada group</taxon>
        <taxon>Methanobacteria</taxon>
        <taxon>Methanobacteriales</taxon>
        <taxon>Methanobacteriaceae</taxon>
        <taxon>Candidatus Methanobinarius</taxon>
    </lineage>
</organism>
<dbReference type="EMBL" id="NIZT01000028">
    <property type="protein sequence ID" value="RBQ23132.1"/>
    <property type="molecule type" value="Genomic_DNA"/>
</dbReference>
<comment type="similarity">
    <text evidence="1">Belongs to the ABC transporter superfamily.</text>
</comment>
<sequence>MKQKNIIKDFDDYRVVDSVNLKVPRNEVYGVLGPSGAGKTTLISMLCTILAPTMGTAKVNGYDIVKEAN</sequence>
<dbReference type="Gene3D" id="3.40.50.300">
    <property type="entry name" value="P-loop containing nucleotide triphosphate hydrolases"/>
    <property type="match status" value="1"/>
</dbReference>
<evidence type="ECO:0000256" key="1">
    <source>
        <dbReference type="ARBA" id="ARBA00005417"/>
    </source>
</evidence>
<evidence type="ECO:0000256" key="4">
    <source>
        <dbReference type="ARBA" id="ARBA00022840"/>
    </source>
</evidence>
<protein>
    <submittedName>
        <fullName evidence="6">Putative branched-chain amino acid transport ATP-binding protein LivG</fullName>
    </submittedName>
</protein>
<dbReference type="InterPro" id="IPR027417">
    <property type="entry name" value="P-loop_NTPase"/>
</dbReference>
<evidence type="ECO:0000256" key="3">
    <source>
        <dbReference type="ARBA" id="ARBA00022741"/>
    </source>
</evidence>
<feature type="domain" description="ABC transporter" evidence="5">
    <location>
        <begin position="17"/>
        <end position="66"/>
    </location>
</feature>
<evidence type="ECO:0000313" key="7">
    <source>
        <dbReference type="Proteomes" id="UP000253099"/>
    </source>
</evidence>
<keyword evidence="7" id="KW-1185">Reference proteome</keyword>
<keyword evidence="4 6" id="KW-0067">ATP-binding</keyword>
<evidence type="ECO:0000256" key="2">
    <source>
        <dbReference type="ARBA" id="ARBA00022448"/>
    </source>
</evidence>
<reference evidence="6 7" key="1">
    <citation type="submission" date="2018-06" db="EMBL/GenBank/DDBJ databases">
        <title>Genomic insight into two independent archaeal endosymbiosis events.</title>
        <authorList>
            <person name="Lind A.E."/>
            <person name="Lewis W.H."/>
            <person name="Spang A."/>
            <person name="Guy L."/>
            <person name="Embley M.T."/>
            <person name="Ettema T.J.G."/>
        </authorList>
    </citation>
    <scope>NUCLEOTIDE SEQUENCE [LARGE SCALE GENOMIC DNA]</scope>
    <source>
        <strain evidence="6">NOE</strain>
    </source>
</reference>
<dbReference type="PANTHER" id="PTHR42711">
    <property type="entry name" value="ABC TRANSPORTER ATP-BINDING PROTEIN"/>
    <property type="match status" value="1"/>
</dbReference>
<dbReference type="AlphaFoldDB" id="A0A366MCE2"/>
<dbReference type="SUPFAM" id="SSF52540">
    <property type="entry name" value="P-loop containing nucleoside triphosphate hydrolases"/>
    <property type="match status" value="1"/>
</dbReference>
<dbReference type="InterPro" id="IPR050763">
    <property type="entry name" value="ABC_transporter_ATP-binding"/>
</dbReference>
<dbReference type="GO" id="GO:0016887">
    <property type="term" value="F:ATP hydrolysis activity"/>
    <property type="evidence" value="ECO:0007669"/>
    <property type="project" value="InterPro"/>
</dbReference>